<dbReference type="Proteomes" id="UP001162640">
    <property type="component" value="Unassembled WGS sequence"/>
</dbReference>
<name>A0A9W7EP44_9STRA</name>
<evidence type="ECO:0000256" key="2">
    <source>
        <dbReference type="SAM" id="Phobius"/>
    </source>
</evidence>
<proteinExistence type="predicted"/>
<dbReference type="EMBL" id="BLQM01000343">
    <property type="protein sequence ID" value="GMH84418.1"/>
    <property type="molecule type" value="Genomic_DNA"/>
</dbReference>
<accession>A0A9W7EP44</accession>
<feature type="compositionally biased region" description="Basic residues" evidence="1">
    <location>
        <begin position="626"/>
        <end position="638"/>
    </location>
</feature>
<feature type="compositionally biased region" description="Polar residues" evidence="1">
    <location>
        <begin position="1"/>
        <end position="11"/>
    </location>
</feature>
<feature type="compositionally biased region" description="Polar residues" evidence="1">
    <location>
        <begin position="597"/>
        <end position="607"/>
    </location>
</feature>
<feature type="transmembrane region" description="Helical" evidence="2">
    <location>
        <begin position="942"/>
        <end position="964"/>
    </location>
</feature>
<organism evidence="3 4">
    <name type="scientific">Triparma laevis f. inornata</name>
    <dbReference type="NCBI Taxonomy" id="1714386"/>
    <lineage>
        <taxon>Eukaryota</taxon>
        <taxon>Sar</taxon>
        <taxon>Stramenopiles</taxon>
        <taxon>Ochrophyta</taxon>
        <taxon>Bolidophyceae</taxon>
        <taxon>Parmales</taxon>
        <taxon>Triparmaceae</taxon>
        <taxon>Triparma</taxon>
    </lineage>
</organism>
<evidence type="ECO:0000256" key="1">
    <source>
        <dbReference type="SAM" id="MobiDB-lite"/>
    </source>
</evidence>
<feature type="transmembrane region" description="Helical" evidence="2">
    <location>
        <begin position="770"/>
        <end position="791"/>
    </location>
</feature>
<feature type="compositionally biased region" description="Basic and acidic residues" evidence="1">
    <location>
        <begin position="652"/>
        <end position="673"/>
    </location>
</feature>
<dbReference type="InterPro" id="IPR031390">
    <property type="entry name" value="OFCC1"/>
</dbReference>
<protein>
    <submittedName>
        <fullName evidence="3">Uncharacterized protein</fullName>
    </submittedName>
</protein>
<feature type="region of interest" description="Disordered" evidence="1">
    <location>
        <begin position="1"/>
        <end position="22"/>
    </location>
</feature>
<feature type="transmembrane region" description="Helical" evidence="2">
    <location>
        <begin position="843"/>
        <end position="862"/>
    </location>
</feature>
<dbReference type="PANTHER" id="PTHR33862:SF3">
    <property type="entry name" value="OROFACIAL CLEFT 1 CANDIDATE GENE 1 PROTEIN"/>
    <property type="match status" value="1"/>
</dbReference>
<keyword evidence="2" id="KW-1133">Transmembrane helix</keyword>
<feature type="transmembrane region" description="Helical" evidence="2">
    <location>
        <begin position="803"/>
        <end position="823"/>
    </location>
</feature>
<keyword evidence="2" id="KW-0472">Membrane</keyword>
<feature type="region of interest" description="Disordered" evidence="1">
    <location>
        <begin position="557"/>
        <end position="703"/>
    </location>
</feature>
<reference evidence="4" key="1">
    <citation type="journal article" date="2023" name="Commun. Biol.">
        <title>Genome analysis of Parmales, the sister group of diatoms, reveals the evolutionary specialization of diatoms from phago-mixotrophs to photoautotrophs.</title>
        <authorList>
            <person name="Ban H."/>
            <person name="Sato S."/>
            <person name="Yoshikawa S."/>
            <person name="Yamada K."/>
            <person name="Nakamura Y."/>
            <person name="Ichinomiya M."/>
            <person name="Sato N."/>
            <person name="Blanc-Mathieu R."/>
            <person name="Endo H."/>
            <person name="Kuwata A."/>
            <person name="Ogata H."/>
        </authorList>
    </citation>
    <scope>NUCLEOTIDE SEQUENCE [LARGE SCALE GENOMIC DNA]</scope>
</reference>
<evidence type="ECO:0000313" key="4">
    <source>
        <dbReference type="Proteomes" id="UP001162640"/>
    </source>
</evidence>
<gene>
    <name evidence="3" type="ORF">TL16_g09919</name>
</gene>
<feature type="transmembrane region" description="Helical" evidence="2">
    <location>
        <begin position="874"/>
        <end position="895"/>
    </location>
</feature>
<keyword evidence="2" id="KW-0812">Transmembrane</keyword>
<evidence type="ECO:0000313" key="3">
    <source>
        <dbReference type="EMBL" id="GMH84418.1"/>
    </source>
</evidence>
<dbReference type="AlphaFoldDB" id="A0A9W7EP44"/>
<feature type="region of interest" description="Disordered" evidence="1">
    <location>
        <begin position="1092"/>
        <end position="1121"/>
    </location>
</feature>
<feature type="compositionally biased region" description="Acidic residues" evidence="1">
    <location>
        <begin position="560"/>
        <end position="569"/>
    </location>
</feature>
<dbReference type="PANTHER" id="PTHR33862">
    <property type="entry name" value="OROFACIAL CLEFT 1 CANDIDATE GENE 1 PROTEIN"/>
    <property type="match status" value="1"/>
</dbReference>
<sequence>MLASTVSSAVSKQIHHEVKQDLKSKTHLRSKLKKEIQKWISDYELENGRPPTDSDLEPIRPLFLQRKSLEKAIKTLKSHKDHSPQTPFISSSPSKFSVENLRLRRTSYMNSRMSEIAAELAEDDIDGDAIDKKKESKWGMLKNVFDLPMAEVVEEESSIRLPEGVKLSDLKTIKVPDFSVQLDEDFLRSSEIRPPPRPNKLETIVLEKLSDSRLPEEYVDDFEIEAPENEMILTSIPIEVLEEREKTMEFERLKSAQKEITRFQTRERDLAYRENVARKRVNEIEDDAWSHVRNLRIHASRDFWLARCALKRRFTDARMRLEKSLHTQKAFLKEKFGRLKLQDRSAARRYEIMWDKVPQPVEVRVHMIRNVSSKLRRGDYVVMMSMYERLGGQVMKWGRMPKNFGLKNDDNINHKSSATSPIHYSGKIYSRELRFDESIYGLCPSPCDVLPGNCIIFELYEIGENGRKSEVVAWSVLPMCDPHFRIIHGRFRLPFLRGPVDRNIKKYSTFEERYARDLSWWMGNMYIDVRHLGREFEGESNNEVEFEVDYVNSEVKVREDDIDGEEEEAVVNPMIEAGNSDSSEKENTPNPEADSIVNKSKTSNNPWQEKAATIFKKGKKGEDGGKKRKRRRGRKKSNKVAVVTPGEENSDEEYHSDVSDGEDGGRVLSKSDKSVLPGSEIPSDTTNNNQKKKSGMSDWTDVGLGIKRGQSKKERIIEHVWHTLTDTQEMEGYTYAVENDPNLTYKPSPDRVLNRKLTYLFSELTEDLNAHSFLTVEFFCTLIVLACTFWLRMYFHYMAQWLYLKAIGVPLFGFRFTAMSIIIKYTSSNIRDWQEIGLVAVGHAANTAILAIATGVSVSLSFALDSLPYIVSKFVIAFGTMTVLDPLLIFIVDLFRGNWACESRGGECERDYTSDGCECVTGDFAKLYERFERIEASGMSGAFYVLVLDVFGTLLSFGVLYNYILLAHMNGRMLDIYKRINDTEEGFFVPDDEEISEEGLRNIVTKSRRWRGPGGTVRKIHVNTFKVKDDRDKHFEESLTHIAIFAVEVDGNKTLYRHFLRQANGSLIEIGEDIEQHFSGQIALEKLMGGVEDGGEEEEKKMDESTSGGWEGGGNTTNFEKEGMDFITQGNVDEFENKKFN</sequence>
<comment type="caution">
    <text evidence="3">The sequence shown here is derived from an EMBL/GenBank/DDBJ whole genome shotgun (WGS) entry which is preliminary data.</text>
</comment>